<dbReference type="GO" id="GO:0004867">
    <property type="term" value="F:serine-type endopeptidase inhibitor activity"/>
    <property type="evidence" value="ECO:0007669"/>
    <property type="project" value="UniProtKB-KW"/>
</dbReference>
<dbReference type="Gene3D" id="2.10.22.10">
    <property type="entry name" value="Antistasin, domain 1"/>
    <property type="match status" value="5"/>
</dbReference>
<dbReference type="Pfam" id="PF02822">
    <property type="entry name" value="Antistasin"/>
    <property type="match status" value="5"/>
</dbReference>
<dbReference type="AlphaFoldDB" id="A0A2T7PHI6"/>
<evidence type="ECO:0000313" key="5">
    <source>
        <dbReference type="EMBL" id="PVD32867.1"/>
    </source>
</evidence>
<dbReference type="PROSITE" id="PS51252">
    <property type="entry name" value="ANTISTASIN"/>
    <property type="match status" value="3"/>
</dbReference>
<proteinExistence type="predicted"/>
<feature type="domain" description="Antistasin-like" evidence="4">
    <location>
        <begin position="94"/>
        <end position="124"/>
    </location>
</feature>
<evidence type="ECO:0000256" key="1">
    <source>
        <dbReference type="ARBA" id="ARBA00022690"/>
    </source>
</evidence>
<accession>A0A2T7PHI6</accession>
<keyword evidence="3" id="KW-0732">Signal</keyword>
<keyword evidence="2" id="KW-0722">Serine protease inhibitor</keyword>
<protein>
    <recommendedName>
        <fullName evidence="4">Antistasin-like domain-containing protein</fullName>
    </recommendedName>
</protein>
<dbReference type="STRING" id="400727.A0A2T7PHI6"/>
<dbReference type="SUPFAM" id="SSF57262">
    <property type="entry name" value="Leech antihemostatic proteins"/>
    <property type="match status" value="2"/>
</dbReference>
<evidence type="ECO:0000259" key="4">
    <source>
        <dbReference type="PROSITE" id="PS51252"/>
    </source>
</evidence>
<keyword evidence="6" id="KW-1185">Reference proteome</keyword>
<dbReference type="OrthoDB" id="6133842at2759"/>
<reference evidence="5 6" key="1">
    <citation type="submission" date="2018-04" db="EMBL/GenBank/DDBJ databases">
        <title>The genome of golden apple snail Pomacea canaliculata provides insight into stress tolerance and invasive adaptation.</title>
        <authorList>
            <person name="Liu C."/>
            <person name="Liu B."/>
            <person name="Ren Y."/>
            <person name="Zhang Y."/>
            <person name="Wang H."/>
            <person name="Li S."/>
            <person name="Jiang F."/>
            <person name="Yin L."/>
            <person name="Zhang G."/>
            <person name="Qian W."/>
            <person name="Fan W."/>
        </authorList>
    </citation>
    <scope>NUCLEOTIDE SEQUENCE [LARGE SCALE GENOMIC DNA]</scope>
    <source>
        <strain evidence="5">SZHN2017</strain>
        <tissue evidence="5">Muscle</tissue>
    </source>
</reference>
<evidence type="ECO:0000256" key="2">
    <source>
        <dbReference type="ARBA" id="ARBA00022900"/>
    </source>
</evidence>
<feature type="signal peptide" evidence="3">
    <location>
        <begin position="1"/>
        <end position="19"/>
    </location>
</feature>
<dbReference type="EMBL" id="PZQS01000004">
    <property type="protein sequence ID" value="PVD32867.1"/>
    <property type="molecule type" value="Genomic_DNA"/>
</dbReference>
<dbReference type="InterPro" id="IPR011061">
    <property type="entry name" value="Hirudin/antistatin"/>
</dbReference>
<feature type="chain" id="PRO_5015656852" description="Antistasin-like domain-containing protein" evidence="3">
    <location>
        <begin position="20"/>
        <end position="255"/>
    </location>
</feature>
<dbReference type="InterPro" id="IPR004094">
    <property type="entry name" value="Antistasin-like"/>
</dbReference>
<feature type="domain" description="Antistasin-like" evidence="4">
    <location>
        <begin position="164"/>
        <end position="192"/>
    </location>
</feature>
<gene>
    <name evidence="5" type="ORF">C0Q70_08314</name>
</gene>
<evidence type="ECO:0000256" key="3">
    <source>
        <dbReference type="SAM" id="SignalP"/>
    </source>
</evidence>
<sequence>MATAQLALVLLGVLAIAHGLVAPQYQGTYPKHCRPPCGKYCEFDYELDHNGCPLCQCRNGPVCPQLTCYNQCPYGFIYRNGCQTCECNVALILKPPTHECPPQCKIFCEYGFVLDSYGCPTCQCKQRPDCPFLKCPAIDCPYGRLEENGCPTCRCKPRVVDPPPGKHCPPVCLIFCPYGNVLDSNGCPICKCRDRPVCPPVRCPRPCTNGYVTKNGCQTCTCLPDVCRDKCSQHCANPSYALPPGCTCKCPIVAY</sequence>
<name>A0A2T7PHI6_POMCA</name>
<dbReference type="Proteomes" id="UP000245119">
    <property type="component" value="Linkage Group LG4"/>
</dbReference>
<comment type="caution">
    <text evidence="5">The sequence shown here is derived from an EMBL/GenBank/DDBJ whole genome shotgun (WGS) entry which is preliminary data.</text>
</comment>
<organism evidence="5 6">
    <name type="scientific">Pomacea canaliculata</name>
    <name type="common">Golden apple snail</name>
    <dbReference type="NCBI Taxonomy" id="400727"/>
    <lineage>
        <taxon>Eukaryota</taxon>
        <taxon>Metazoa</taxon>
        <taxon>Spiralia</taxon>
        <taxon>Lophotrochozoa</taxon>
        <taxon>Mollusca</taxon>
        <taxon>Gastropoda</taxon>
        <taxon>Caenogastropoda</taxon>
        <taxon>Architaenioglossa</taxon>
        <taxon>Ampullarioidea</taxon>
        <taxon>Ampullariidae</taxon>
        <taxon>Pomacea</taxon>
    </lineage>
</organism>
<keyword evidence="1" id="KW-0646">Protease inhibitor</keyword>
<evidence type="ECO:0000313" key="6">
    <source>
        <dbReference type="Proteomes" id="UP000245119"/>
    </source>
</evidence>
<feature type="domain" description="Antistasin-like" evidence="4">
    <location>
        <begin position="29"/>
        <end position="57"/>
    </location>
</feature>